<dbReference type="GO" id="GO:0016020">
    <property type="term" value="C:membrane"/>
    <property type="evidence" value="ECO:0007669"/>
    <property type="project" value="UniProtKB-SubCell"/>
</dbReference>
<dbReference type="InterPro" id="IPR010131">
    <property type="entry name" value="MdtP/NodT-like"/>
</dbReference>
<accession>A0A1H5I188</accession>
<keyword evidence="3" id="KW-1185">Reference proteome</keyword>
<gene>
    <name evidence="2" type="ORF">SAMN05421553_4547</name>
</gene>
<dbReference type="Proteomes" id="UP000242849">
    <property type="component" value="Unassembled WGS sequence"/>
</dbReference>
<dbReference type="STRING" id="53406.SAMN05421553_4547"/>
<sequence>MAITKTSGMTNRVGLGVLVVLLSGCASFSQDGGFTQVEQASQAQLDKQVTWVKTPEQRSQVAERVAELLAEPLTVDAAVQVALLNNRDLQASFDALGISEAERVQAGRIPNPGFSFGRMEKGSEVEYERGLHINLARLIAMPLTSGIEAKRFEQVQRQTSLALFELASQTRKAWYRAVTAQESLVYMQQVMQAAEVSAELARRLAAVGNYSTLQRAQEQSFYADAGLNLIRAQQARVQSREQLTRLLGLWGEQIDFSLPERLPELPAKPEQLPDVERMAMAQRLDIQVMRLDAERLAKNLGLSKTTRFINVLELGVANNRSNEEPTQRGYEISVELPLFDWSGAKVAKAEAQYRQMLNRAAATAINARSQVREAYLGYQASHDIARHYRDEVLPLRARIAEENVLQYNGMFISTFELLADARKQILAVDGYLQAQRDFWIAKADLDMALLGAPSLSPSTPAMAATDEPAGH</sequence>
<dbReference type="GO" id="GO:0015562">
    <property type="term" value="F:efflux transmembrane transporter activity"/>
    <property type="evidence" value="ECO:0007669"/>
    <property type="project" value="InterPro"/>
</dbReference>
<evidence type="ECO:0000256" key="1">
    <source>
        <dbReference type="ARBA" id="ARBA00004442"/>
    </source>
</evidence>
<reference evidence="3" key="1">
    <citation type="submission" date="2016-10" db="EMBL/GenBank/DDBJ databases">
        <authorList>
            <person name="Varghese N."/>
            <person name="Submissions S."/>
        </authorList>
    </citation>
    <scope>NUCLEOTIDE SEQUENCE [LARGE SCALE GENOMIC DNA]</scope>
    <source>
        <strain evidence="3">DSM 12111</strain>
    </source>
</reference>
<evidence type="ECO:0000313" key="2">
    <source>
        <dbReference type="EMBL" id="SEE33651.1"/>
    </source>
</evidence>
<dbReference type="EMBL" id="FNSC01000001">
    <property type="protein sequence ID" value="SEE33651.1"/>
    <property type="molecule type" value="Genomic_DNA"/>
</dbReference>
<dbReference type="PANTHER" id="PTHR30203">
    <property type="entry name" value="OUTER MEMBRANE CATION EFFLUX PROTEIN"/>
    <property type="match status" value="1"/>
</dbReference>
<dbReference type="PROSITE" id="PS51257">
    <property type="entry name" value="PROKAR_LIPOPROTEIN"/>
    <property type="match status" value="1"/>
</dbReference>
<dbReference type="PANTHER" id="PTHR30203:SF24">
    <property type="entry name" value="BLR4935 PROTEIN"/>
    <property type="match status" value="1"/>
</dbReference>
<dbReference type="AlphaFoldDB" id="A0A1H5I188"/>
<dbReference type="SUPFAM" id="SSF56954">
    <property type="entry name" value="Outer membrane efflux proteins (OEP)"/>
    <property type="match status" value="1"/>
</dbReference>
<dbReference type="Gene3D" id="1.20.1600.10">
    <property type="entry name" value="Outer membrane efflux proteins (OEP)"/>
    <property type="match status" value="1"/>
</dbReference>
<evidence type="ECO:0000313" key="3">
    <source>
        <dbReference type="Proteomes" id="UP000242849"/>
    </source>
</evidence>
<dbReference type="RefSeq" id="WP_244161237.1">
    <property type="nucleotide sequence ID" value="NZ_FNSC01000001.1"/>
</dbReference>
<comment type="subcellular location">
    <subcellularLocation>
        <location evidence="1">Cell outer membrane</location>
    </subcellularLocation>
</comment>
<name>A0A1H5I188_PSEAG</name>
<organism evidence="2 3">
    <name type="scientific">Pseudomonas anguilliseptica</name>
    <dbReference type="NCBI Taxonomy" id="53406"/>
    <lineage>
        <taxon>Bacteria</taxon>
        <taxon>Pseudomonadati</taxon>
        <taxon>Pseudomonadota</taxon>
        <taxon>Gammaproteobacteria</taxon>
        <taxon>Pseudomonadales</taxon>
        <taxon>Pseudomonadaceae</taxon>
        <taxon>Pseudomonas</taxon>
    </lineage>
</organism>
<proteinExistence type="predicted"/>
<protein>
    <submittedName>
        <fullName evidence="2">Outer membrane protein TolC</fullName>
    </submittedName>
</protein>